<dbReference type="AlphaFoldDB" id="A0A5N5VWR6"/>
<organism evidence="2 3">
    <name type="scientific">Streptomyces mobaraensis</name>
    <name type="common">Streptoverticillium mobaraense</name>
    <dbReference type="NCBI Taxonomy" id="35621"/>
    <lineage>
        <taxon>Bacteria</taxon>
        <taxon>Bacillati</taxon>
        <taxon>Actinomycetota</taxon>
        <taxon>Actinomycetes</taxon>
        <taxon>Kitasatosporales</taxon>
        <taxon>Streptomycetaceae</taxon>
        <taxon>Streptomyces</taxon>
    </lineage>
</organism>
<evidence type="ECO:0000256" key="1">
    <source>
        <dbReference type="SAM" id="MobiDB-lite"/>
    </source>
</evidence>
<protein>
    <submittedName>
        <fullName evidence="2">Uncharacterized protein</fullName>
    </submittedName>
</protein>
<evidence type="ECO:0000313" key="2">
    <source>
        <dbReference type="EMBL" id="KAB7832697.1"/>
    </source>
</evidence>
<keyword evidence="3" id="KW-1185">Reference proteome</keyword>
<evidence type="ECO:0000313" key="3">
    <source>
        <dbReference type="Proteomes" id="UP000327000"/>
    </source>
</evidence>
<comment type="caution">
    <text evidence="2">The sequence shown here is derived from an EMBL/GenBank/DDBJ whole genome shotgun (WGS) entry which is preliminary data.</text>
</comment>
<feature type="region of interest" description="Disordered" evidence="1">
    <location>
        <begin position="1"/>
        <end position="28"/>
    </location>
</feature>
<dbReference type="RefSeq" id="WP_152266260.1">
    <property type="nucleotide sequence ID" value="NZ_JBFADJ010000054.1"/>
</dbReference>
<sequence length="153" mass="16409">MTDGAAGFRAATGDEGPSGAGRGSGERADAVRQAMDGLRQIRRVVNPPAGRPLSVPADWERLQPVRAIALALEGAGVPPSAVGADGRRAATGYRVRVCEGTVRVEWVGPPGSRVRYQQQEGLRRCADVLRELGWQALEYRGARGLRWLEVEPP</sequence>
<dbReference type="Proteomes" id="UP000327000">
    <property type="component" value="Unassembled WGS sequence"/>
</dbReference>
<accession>A0A5N5VWR6</accession>
<dbReference type="OrthoDB" id="3854431at2"/>
<gene>
    <name evidence="2" type="ORF">FRZ00_34505</name>
</gene>
<reference evidence="2 3" key="1">
    <citation type="journal article" date="2019" name="Microb. Cell Fact.">
        <title>Exploring novel herbicidin analogues by transcriptional regulator overexpression and MS/MS molecular networking.</title>
        <authorList>
            <person name="Shi Y."/>
            <person name="Gu R."/>
            <person name="Li Y."/>
            <person name="Wang X."/>
            <person name="Ren W."/>
            <person name="Li X."/>
            <person name="Wang L."/>
            <person name="Xie Y."/>
            <person name="Hong B."/>
        </authorList>
    </citation>
    <scope>NUCLEOTIDE SEQUENCE [LARGE SCALE GENOMIC DNA]</scope>
    <source>
        <strain evidence="2 3">US-43</strain>
    </source>
</reference>
<name>A0A5N5VWR6_STRMB</name>
<dbReference type="EMBL" id="VOKX01000143">
    <property type="protein sequence ID" value="KAB7832697.1"/>
    <property type="molecule type" value="Genomic_DNA"/>
</dbReference>
<proteinExistence type="predicted"/>